<evidence type="ECO:0000313" key="4">
    <source>
        <dbReference type="Proteomes" id="UP000636793"/>
    </source>
</evidence>
<evidence type="ECO:0000313" key="3">
    <source>
        <dbReference type="EMBL" id="GGB36124.1"/>
    </source>
</evidence>
<gene>
    <name evidence="3" type="ORF">GCM10011492_28560</name>
</gene>
<protein>
    <recommendedName>
        <fullName evidence="2">Phosphatidic acid phosphatase type 2/haloperoxidase domain-containing protein</fullName>
    </recommendedName>
</protein>
<proteinExistence type="predicted"/>
<sequence length="226" mass="23675">MSTVVADRITRIGAGFACWIAALVLYVVAVRTRPGRELDARWFGTLRDELAGRSWIPDGAGLARNQLVLLVIGLGVVCATCLVNRFRPRTTIVSLCVGIGPGFAAAVLKGLLTRPATGWELTAHNSFPSGTVAGFAGMAAALTYVARTRLQYVIACAAWGTTGLVSLIVIRAHWHRPSDVAGSVLIAVGALAVASGISSLQQRAIAGVPPARAMSPRPSPQPTARR</sequence>
<keyword evidence="1" id="KW-0472">Membrane</keyword>
<accession>A0A916T8Y6</accession>
<dbReference type="InterPro" id="IPR000326">
    <property type="entry name" value="PAP2/HPO"/>
</dbReference>
<feature type="transmembrane region" description="Helical" evidence="1">
    <location>
        <begin position="91"/>
        <end position="112"/>
    </location>
</feature>
<dbReference type="SUPFAM" id="SSF48317">
    <property type="entry name" value="Acid phosphatase/Vanadium-dependent haloperoxidase"/>
    <property type="match status" value="1"/>
</dbReference>
<feature type="domain" description="Phosphatidic acid phosphatase type 2/haloperoxidase" evidence="2">
    <location>
        <begin position="72"/>
        <end position="194"/>
    </location>
</feature>
<feature type="transmembrane region" description="Helical" evidence="1">
    <location>
        <begin position="67"/>
        <end position="84"/>
    </location>
</feature>
<keyword evidence="4" id="KW-1185">Reference proteome</keyword>
<dbReference type="Pfam" id="PF01569">
    <property type="entry name" value="PAP2"/>
    <property type="match status" value="1"/>
</dbReference>
<dbReference type="AlphaFoldDB" id="A0A916T8Y6"/>
<evidence type="ECO:0000259" key="2">
    <source>
        <dbReference type="Pfam" id="PF01569"/>
    </source>
</evidence>
<comment type="caution">
    <text evidence="3">The sequence shown here is derived from an EMBL/GenBank/DDBJ whole genome shotgun (WGS) entry which is preliminary data.</text>
</comment>
<keyword evidence="1" id="KW-1133">Transmembrane helix</keyword>
<feature type="transmembrane region" description="Helical" evidence="1">
    <location>
        <begin position="12"/>
        <end position="29"/>
    </location>
</feature>
<feature type="transmembrane region" description="Helical" evidence="1">
    <location>
        <begin position="127"/>
        <end position="145"/>
    </location>
</feature>
<reference evidence="3" key="2">
    <citation type="submission" date="2020-09" db="EMBL/GenBank/DDBJ databases">
        <authorList>
            <person name="Sun Q."/>
            <person name="Zhou Y."/>
        </authorList>
    </citation>
    <scope>NUCLEOTIDE SEQUENCE</scope>
    <source>
        <strain evidence="3">CGMCC 1.15085</strain>
    </source>
</reference>
<dbReference type="Gene3D" id="1.20.144.10">
    <property type="entry name" value="Phosphatidic acid phosphatase type 2/haloperoxidase"/>
    <property type="match status" value="1"/>
</dbReference>
<feature type="transmembrane region" description="Helical" evidence="1">
    <location>
        <begin position="152"/>
        <end position="174"/>
    </location>
</feature>
<dbReference type="CDD" id="cd01610">
    <property type="entry name" value="PAP2_like"/>
    <property type="match status" value="1"/>
</dbReference>
<evidence type="ECO:0000256" key="1">
    <source>
        <dbReference type="SAM" id="Phobius"/>
    </source>
</evidence>
<dbReference type="RefSeq" id="WP_188837688.1">
    <property type="nucleotide sequence ID" value="NZ_BMHI01000004.1"/>
</dbReference>
<dbReference type="EMBL" id="BMHI01000004">
    <property type="protein sequence ID" value="GGB36124.1"/>
    <property type="molecule type" value="Genomic_DNA"/>
</dbReference>
<keyword evidence="1" id="KW-0812">Transmembrane</keyword>
<name>A0A916T8Y6_9MICO</name>
<feature type="transmembrane region" description="Helical" evidence="1">
    <location>
        <begin position="180"/>
        <end position="200"/>
    </location>
</feature>
<reference evidence="3" key="1">
    <citation type="journal article" date="2014" name="Int. J. Syst. Evol. Microbiol.">
        <title>Complete genome sequence of Corynebacterium casei LMG S-19264T (=DSM 44701T), isolated from a smear-ripened cheese.</title>
        <authorList>
            <consortium name="US DOE Joint Genome Institute (JGI-PGF)"/>
            <person name="Walter F."/>
            <person name="Albersmeier A."/>
            <person name="Kalinowski J."/>
            <person name="Ruckert C."/>
        </authorList>
    </citation>
    <scope>NUCLEOTIDE SEQUENCE</scope>
    <source>
        <strain evidence="3">CGMCC 1.15085</strain>
    </source>
</reference>
<organism evidence="3 4">
    <name type="scientific">Flexivirga endophytica</name>
    <dbReference type="NCBI Taxonomy" id="1849103"/>
    <lineage>
        <taxon>Bacteria</taxon>
        <taxon>Bacillati</taxon>
        <taxon>Actinomycetota</taxon>
        <taxon>Actinomycetes</taxon>
        <taxon>Micrococcales</taxon>
        <taxon>Dermacoccaceae</taxon>
        <taxon>Flexivirga</taxon>
    </lineage>
</organism>
<dbReference type="Proteomes" id="UP000636793">
    <property type="component" value="Unassembled WGS sequence"/>
</dbReference>
<dbReference type="InterPro" id="IPR036938">
    <property type="entry name" value="PAP2/HPO_sf"/>
</dbReference>